<evidence type="ECO:0000256" key="1">
    <source>
        <dbReference type="ARBA" id="ARBA00004141"/>
    </source>
</evidence>
<evidence type="ECO:0000256" key="7">
    <source>
        <dbReference type="SAM" id="MobiDB-lite"/>
    </source>
</evidence>
<evidence type="ECO:0000313" key="8">
    <source>
        <dbReference type="EMBL" id="OLP93669.1"/>
    </source>
</evidence>
<dbReference type="SUPFAM" id="SSF52540">
    <property type="entry name" value="P-loop containing nucleoside triphosphate hydrolases"/>
    <property type="match status" value="1"/>
</dbReference>
<evidence type="ECO:0000256" key="2">
    <source>
        <dbReference type="ARBA" id="ARBA00006824"/>
    </source>
</evidence>
<dbReference type="Gene3D" id="3.40.50.300">
    <property type="entry name" value="P-loop containing nucleotide triphosphate hydrolases"/>
    <property type="match status" value="1"/>
</dbReference>
<dbReference type="Proteomes" id="UP000186817">
    <property type="component" value="Unassembled WGS sequence"/>
</dbReference>
<gene>
    <name evidence="8" type="primary">Pxmp2</name>
    <name evidence="8" type="ORF">AK812_SmicGene24401</name>
</gene>
<dbReference type="GO" id="GO:0005737">
    <property type="term" value="C:cytoplasm"/>
    <property type="evidence" value="ECO:0007669"/>
    <property type="project" value="TreeGrafter"/>
</dbReference>
<organism evidence="8 9">
    <name type="scientific">Symbiodinium microadriaticum</name>
    <name type="common">Dinoflagellate</name>
    <name type="synonym">Zooxanthella microadriatica</name>
    <dbReference type="NCBI Taxonomy" id="2951"/>
    <lineage>
        <taxon>Eukaryota</taxon>
        <taxon>Sar</taxon>
        <taxon>Alveolata</taxon>
        <taxon>Dinophyceae</taxon>
        <taxon>Suessiales</taxon>
        <taxon>Symbiodiniaceae</taxon>
        <taxon>Symbiodinium</taxon>
    </lineage>
</organism>
<name>A0A1Q9DET7_SYMMI</name>
<keyword evidence="3" id="KW-0812">Transmembrane</keyword>
<dbReference type="EMBL" id="LSRX01000573">
    <property type="protein sequence ID" value="OLP93669.1"/>
    <property type="molecule type" value="Genomic_DNA"/>
</dbReference>
<evidence type="ECO:0000313" key="9">
    <source>
        <dbReference type="Proteomes" id="UP000186817"/>
    </source>
</evidence>
<comment type="subcellular location">
    <subcellularLocation>
        <location evidence="1">Membrane</location>
        <topology evidence="1">Multi-pass membrane protein</topology>
    </subcellularLocation>
</comment>
<dbReference type="PANTHER" id="PTHR11266">
    <property type="entry name" value="PEROXISOMAL MEMBRANE PROTEIN 2, PXMP2 MPV17"/>
    <property type="match status" value="1"/>
</dbReference>
<keyword evidence="9" id="KW-1185">Reference proteome</keyword>
<feature type="coiled-coil region" evidence="6">
    <location>
        <begin position="624"/>
        <end position="654"/>
    </location>
</feature>
<evidence type="ECO:0000256" key="5">
    <source>
        <dbReference type="ARBA" id="ARBA00023136"/>
    </source>
</evidence>
<feature type="region of interest" description="Disordered" evidence="7">
    <location>
        <begin position="1893"/>
        <end position="1919"/>
    </location>
</feature>
<feature type="coiled-coil region" evidence="6">
    <location>
        <begin position="1298"/>
        <end position="1325"/>
    </location>
</feature>
<dbReference type="PANTHER" id="PTHR11266:SF121">
    <property type="entry name" value="OS09G0315000 PROTEIN"/>
    <property type="match status" value="1"/>
</dbReference>
<evidence type="ECO:0000256" key="6">
    <source>
        <dbReference type="SAM" id="Coils"/>
    </source>
</evidence>
<comment type="similarity">
    <text evidence="2">Belongs to the peroxisomal membrane protein PXMP2/4 family.</text>
</comment>
<sequence length="2280" mass="252592">MFSHESASSCSSEQLSLGVEDADFRLIQLTTVPDVPRSKFRGSGLPKFAATLKVSKFDIQIKGKRSFADRFAGVMLLSCKRPVTTEELLEPLFKRTRHDVFMAGPEEHALTAAQEASACDAAFVEAAAAAIEEAEYRRMPDDVQDQPALKRLRGMIEGPSGAAASSNEGGLNKDEALVRQWAEDLVKSLHGCPSVEQAVQRCSAALTGFGSQVRSATLRELPRLDREQHASQRGPMMLASAPVKRRSPPCLRCQRLSTYACILVLGISATQCHSWLRLWLASEPQDAAVKMRTLPRQLLRHEGQSGSSRQVDAAFASEAPRGLEEQFLEHQTTLPMLMAVILLCTGLMLRQDAIIIFALFQFFCFMNSRSILQCLAAWKRVSSDMLEIYGDFAVVQPVLAKSLTSGVAYVLGDLIAQRVEGEPVINICRCMHNGITGLILHGPILHFWILFLEGPFSQLFSNGDCLLAVVAKVAMDQTLFSATLNAAYALLLGILAGKTLQESMSHMRRTVPPAMFSSWRFWPIVHLVTYSPFMPIQFKVLWTDIAEVVWVAILSYIANVQALNVNTSKGPSGKQGKVSLSAEELREELRPNAVEAEATCSRLQHTNKVLLKAVHRLAGRCRKLEGSSSEVQSLRQALEQSQETQRKLQHSNQVLQEHLKVHLNGCAGCLLFLTQPAIYCRPVDKTDMQKEDLDSSFDSKEDHELYKKLSWLWRLRDRITRSSFNDMSLWHLGDGNVMWLRVLAMFAGSQARRCGFPLLDHHPQNFLPAEEIMWPIDSPSPSPHENIFNDMSRFWDHCSSVGGTLWEVSVSSARLPGSTLCMANTCSPREVQSWLSKKHHGAGWNLTESLVVQLGHWRHLKLDFVLAGFEKCGTSSLSHNMARHPGVQFIPPAAMDARSNTDDQNAQDGHFFWQVGSRLLPPADLIHRFNAGFSDSDLIGPLKEPEGPSRALLIGERNPVYVFQRIIMKMVSLVPSSKVVLLACDPIRWLHSAYGDTMNWWNAGDKDAPARPPLREFALSDFVAASKPTSLSHKWYNLSRRRAYFTFFAEGVTRLLGDRRVHMLHRDSVDQRFVGASGVREAYDRLAAFLQLRPFPPDFAFERRNVRAKEVAVPALELCTRAERDTLKLLKRYYRTEYRRLPLWISRLGGLVLMLERTKLQYKAEEKKRQTKALQVRQSSQNLEDRERGFQLHFAGANERRLAEARKRELQPSHTKEQGRSEELHSGKEWQVRTVELRGKVVAATADEVSSLEALLQEKGQQLERKLAPPACLYRHDADQQEKVHSIEKATGDRITQLQTMVNSIHDEQSRLDRARAEQDQLLESINMSAMDAGSRAMTSRLEKKLDGMEQEVASKAGSLEHQQVKVCLSSVQESMAGLVRDIQDKAQLADLGRQLHDKATASQAQQLKAALEALQGSAWHSAFLKPPTVKDGFISVGDGTEDHIASSLLLGFMFSLARFEQTLHSKVDTAQLDQLADVIAVVQVSVSLDLGMSSQHAAHAPWDQAKVPGLEQDLRCGAPSVAADVSVSAAAWPHMEAQVGSKNWRCQKKTSQTEAQLQNKVDVKQLQQTENSLATLQNHVAQAGTSALQGVKSSLGALEGKLGEFEQSMQEKASNNNLQQLKQALHGGCKGCAREYFLDHPRSIEGFIDGGNEAVWMGIQNQANSLEQSVHDKVGAEQIQQLKAAVAGSQAQVSSIEQQLQEKASAGQQPFAQWPFCDVLCGHGLCSAHGDSLRFAALRSGTLEAKDNNHNLGGKAAQLRPGTASKGGWSGIAQFATLKEAFGKEWRLTPRAQPMLHTGWALEGALTSLKGQTAAMDHNMQEKVSMAEFQRLGDAVLTLKGKVGSLEQNLRKGAEHVTDVEGAVVGFGKQLATFKQAGGATVPAPAAIADGETYRSSPHDAKPNNQANRDTPVGEFHEDVPDDLEEVSRPSTGGASAGLDQETKGVLLMMTGASADQLSRLRDSLMEQQFADVRFWPHLIACRLILDRFSTATSALFSKMGEQSQVNNEADSGVLVHDLVCSEEPQSQEIGPLANINARVRCDSGEGVTTLAKSSSAPDMKSTIRRTQTCLKRSPFVEPLPWAKPVTDKWGFPKPPASSPPAEPWNWRHHLLGMSNDDVPKGRRTYFSKPESLAELKEALRSNPSIKNAEGILQRLELGDLPQRPRSFITADAGAPVCPQRHVFGGTMLDRDGMGRTWNSRWHAGIAMINEHCHPDHRTYFTQRSCFERSPSQQYRRFLHQERKPGEWVSIDQRRPARFPPLGGLLTGRSGAPIPGAMP</sequence>
<dbReference type="OrthoDB" id="428767at2759"/>
<feature type="region of interest" description="Disordered" evidence="7">
    <location>
        <begin position="2260"/>
        <end position="2280"/>
    </location>
</feature>
<dbReference type="InterPro" id="IPR007248">
    <property type="entry name" value="Mpv17_PMP22"/>
</dbReference>
<accession>A0A1Q9DET7</accession>
<feature type="region of interest" description="Disordered" evidence="7">
    <location>
        <begin position="1204"/>
        <end position="1226"/>
    </location>
</feature>
<evidence type="ECO:0000256" key="3">
    <source>
        <dbReference type="ARBA" id="ARBA00022692"/>
    </source>
</evidence>
<keyword evidence="5" id="KW-0472">Membrane</keyword>
<proteinExistence type="inferred from homology"/>
<dbReference type="Pfam" id="PF04117">
    <property type="entry name" value="Mpv17_PMP22"/>
    <property type="match status" value="1"/>
</dbReference>
<keyword evidence="6" id="KW-0175">Coiled coil</keyword>
<dbReference type="GO" id="GO:0016020">
    <property type="term" value="C:membrane"/>
    <property type="evidence" value="ECO:0007669"/>
    <property type="project" value="UniProtKB-SubCell"/>
</dbReference>
<reference evidence="8 9" key="1">
    <citation type="submission" date="2016-02" db="EMBL/GenBank/DDBJ databases">
        <title>Genome analysis of coral dinoflagellate symbionts highlights evolutionary adaptations to a symbiotic lifestyle.</title>
        <authorList>
            <person name="Aranda M."/>
            <person name="Li Y."/>
            <person name="Liew Y.J."/>
            <person name="Baumgarten S."/>
            <person name="Simakov O."/>
            <person name="Wilson M."/>
            <person name="Piel J."/>
            <person name="Ashoor H."/>
            <person name="Bougouffa S."/>
            <person name="Bajic V.B."/>
            <person name="Ryu T."/>
            <person name="Ravasi T."/>
            <person name="Bayer T."/>
            <person name="Micklem G."/>
            <person name="Kim H."/>
            <person name="Bhak J."/>
            <person name="Lajeunesse T.C."/>
            <person name="Voolstra C.R."/>
        </authorList>
    </citation>
    <scope>NUCLEOTIDE SEQUENCE [LARGE SCALE GENOMIC DNA]</scope>
    <source>
        <strain evidence="8 9">CCMP2467</strain>
    </source>
</reference>
<comment type="caution">
    <text evidence="8">The sequence shown here is derived from an EMBL/GenBank/DDBJ whole genome shotgun (WGS) entry which is preliminary data.</text>
</comment>
<evidence type="ECO:0000256" key="4">
    <source>
        <dbReference type="ARBA" id="ARBA00022989"/>
    </source>
</evidence>
<protein>
    <submittedName>
        <fullName evidence="8">Peroxisomal membrane protein 2</fullName>
    </submittedName>
</protein>
<keyword evidence="4" id="KW-1133">Transmembrane helix</keyword>
<dbReference type="InterPro" id="IPR027417">
    <property type="entry name" value="P-loop_NTPase"/>
</dbReference>